<evidence type="ECO:0000256" key="1">
    <source>
        <dbReference type="SAM" id="MobiDB-lite"/>
    </source>
</evidence>
<organism evidence="2 3">
    <name type="scientific">Halteria grandinella</name>
    <dbReference type="NCBI Taxonomy" id="5974"/>
    <lineage>
        <taxon>Eukaryota</taxon>
        <taxon>Sar</taxon>
        <taxon>Alveolata</taxon>
        <taxon>Ciliophora</taxon>
        <taxon>Intramacronucleata</taxon>
        <taxon>Spirotrichea</taxon>
        <taxon>Stichotrichia</taxon>
        <taxon>Sporadotrichida</taxon>
        <taxon>Halteriidae</taxon>
        <taxon>Halteria</taxon>
    </lineage>
</organism>
<protein>
    <submittedName>
        <fullName evidence="2">Uncharacterized protein</fullName>
    </submittedName>
</protein>
<keyword evidence="3" id="KW-1185">Reference proteome</keyword>
<sequence length="592" mass="69514">MLSISSLTLVKDSLTLNLTKWQPNDQQENCFAQLDQVIEHVSEFSVHCCPKSCELIKYLSERQLQKVTFIWIHQDENDTREDYQFSEAFFQVLQRVSPRTSISMKLKQLHLFTSVLIRTKDIADISFDINQKKIPIRKLYRKFGTIEKLNETEIMERDVKQLAELMVTRRFQYKSLSLTFKHLSTLNIEKIVNAQAQVNVLYPTRQLQLSVIRFDEDIFRPENHYLIKSINALRQVYKYPSGKYLRDYFTLFACKNKSIKLDKFPDLSNDYIMQYMDMLDFTDDCTKYIKFDGLYIENYSILVIKLIQNCKSLEKIGTYRRTESGKDSIKQFRLSQEFELPKGLSKTLKEILIIGELTTAGNAFYKCIIQACSDTITQLQLLFDVKLASSFLTHVKPNIIENLEIRDIDDAMYEQMKHMKKLKSFQTTHYGSCKDRSEDWKEEGGTASQQTEQEESLLYISPQDNTQVKRAKEMINLLRSWPMLEKLHYYWNYDFSVEIAKLKSLKYLQPSGQDALKSITQIIRACQNKPSGFQVHSFSESIKMEEVLQLRNSITECIFEGEIDFQRFLDVNKGVSRDQLLESILRQLFVPL</sequence>
<dbReference type="AlphaFoldDB" id="A0A8J8NWN3"/>
<evidence type="ECO:0000313" key="2">
    <source>
        <dbReference type="EMBL" id="TNV82528.1"/>
    </source>
</evidence>
<dbReference type="EMBL" id="RRYP01004849">
    <property type="protein sequence ID" value="TNV82528.1"/>
    <property type="molecule type" value="Genomic_DNA"/>
</dbReference>
<proteinExistence type="predicted"/>
<name>A0A8J8NWN3_HALGN</name>
<comment type="caution">
    <text evidence="2">The sequence shown here is derived from an EMBL/GenBank/DDBJ whole genome shotgun (WGS) entry which is preliminary data.</text>
</comment>
<feature type="region of interest" description="Disordered" evidence="1">
    <location>
        <begin position="431"/>
        <end position="455"/>
    </location>
</feature>
<accession>A0A8J8NWN3</accession>
<reference evidence="2" key="1">
    <citation type="submission" date="2019-06" db="EMBL/GenBank/DDBJ databases">
        <authorList>
            <person name="Zheng W."/>
        </authorList>
    </citation>
    <scope>NUCLEOTIDE SEQUENCE</scope>
    <source>
        <strain evidence="2">QDHG01</strain>
    </source>
</reference>
<evidence type="ECO:0000313" key="3">
    <source>
        <dbReference type="Proteomes" id="UP000785679"/>
    </source>
</evidence>
<feature type="compositionally biased region" description="Basic and acidic residues" evidence="1">
    <location>
        <begin position="432"/>
        <end position="444"/>
    </location>
</feature>
<gene>
    <name evidence="2" type="ORF">FGO68_gene1471</name>
</gene>
<dbReference type="Proteomes" id="UP000785679">
    <property type="component" value="Unassembled WGS sequence"/>
</dbReference>